<feature type="region of interest" description="Disordered" evidence="1">
    <location>
        <begin position="1"/>
        <end position="24"/>
    </location>
</feature>
<name>A0A0E9UDA5_ANGAN</name>
<proteinExistence type="predicted"/>
<reference evidence="2" key="1">
    <citation type="submission" date="2014-11" db="EMBL/GenBank/DDBJ databases">
        <authorList>
            <person name="Amaro Gonzalez C."/>
        </authorList>
    </citation>
    <scope>NUCLEOTIDE SEQUENCE</scope>
</reference>
<reference evidence="2" key="2">
    <citation type="journal article" date="2015" name="Fish Shellfish Immunol.">
        <title>Early steps in the European eel (Anguilla anguilla)-Vibrio vulnificus interaction in the gills: Role of the RtxA13 toxin.</title>
        <authorList>
            <person name="Callol A."/>
            <person name="Pajuelo D."/>
            <person name="Ebbesson L."/>
            <person name="Teles M."/>
            <person name="MacKenzie S."/>
            <person name="Amaro C."/>
        </authorList>
    </citation>
    <scope>NUCLEOTIDE SEQUENCE</scope>
</reference>
<sequence>MLKLVEQGGTKHVSCSVQSQKSQKNQKRLQLIFLQAGVRFIHGFFPGHSSSSS</sequence>
<feature type="compositionally biased region" description="Low complexity" evidence="1">
    <location>
        <begin position="11"/>
        <end position="23"/>
    </location>
</feature>
<dbReference type="EMBL" id="GBXM01044850">
    <property type="protein sequence ID" value="JAH63727.1"/>
    <property type="molecule type" value="Transcribed_RNA"/>
</dbReference>
<organism evidence="2">
    <name type="scientific">Anguilla anguilla</name>
    <name type="common">European freshwater eel</name>
    <name type="synonym">Muraena anguilla</name>
    <dbReference type="NCBI Taxonomy" id="7936"/>
    <lineage>
        <taxon>Eukaryota</taxon>
        <taxon>Metazoa</taxon>
        <taxon>Chordata</taxon>
        <taxon>Craniata</taxon>
        <taxon>Vertebrata</taxon>
        <taxon>Euteleostomi</taxon>
        <taxon>Actinopterygii</taxon>
        <taxon>Neopterygii</taxon>
        <taxon>Teleostei</taxon>
        <taxon>Anguilliformes</taxon>
        <taxon>Anguillidae</taxon>
        <taxon>Anguilla</taxon>
    </lineage>
</organism>
<accession>A0A0E9UDA5</accession>
<dbReference type="AlphaFoldDB" id="A0A0E9UDA5"/>
<evidence type="ECO:0000313" key="2">
    <source>
        <dbReference type="EMBL" id="JAH63727.1"/>
    </source>
</evidence>
<evidence type="ECO:0000256" key="1">
    <source>
        <dbReference type="SAM" id="MobiDB-lite"/>
    </source>
</evidence>
<protein>
    <submittedName>
        <fullName evidence="2">Uncharacterized protein</fullName>
    </submittedName>
</protein>